<name>A0AAN8XCY5_HALRR</name>
<sequence>MRFLSHVNRRNEIEAMGMTEMVEGRRARGRIREKNMDAATRAVGGRLRLAELLQITRLSSGAPWLQKSKWILYLDDDDDDEMMIIRIHYLRIVSTLKALTERRKYMINVSESEHRPGNEELLLSPTNT</sequence>
<keyword evidence="2" id="KW-1185">Reference proteome</keyword>
<comment type="caution">
    <text evidence="1">The sequence shown here is derived from an EMBL/GenBank/DDBJ whole genome shotgun (WGS) entry which is preliminary data.</text>
</comment>
<dbReference type="AlphaFoldDB" id="A0AAN8XCY5"/>
<protein>
    <submittedName>
        <fullName evidence="1">Uncharacterized protein</fullName>
    </submittedName>
</protein>
<evidence type="ECO:0000313" key="1">
    <source>
        <dbReference type="EMBL" id="KAK7081032.1"/>
    </source>
</evidence>
<proteinExistence type="predicted"/>
<evidence type="ECO:0000313" key="2">
    <source>
        <dbReference type="Proteomes" id="UP001381693"/>
    </source>
</evidence>
<organism evidence="1 2">
    <name type="scientific">Halocaridina rubra</name>
    <name type="common">Hawaiian red shrimp</name>
    <dbReference type="NCBI Taxonomy" id="373956"/>
    <lineage>
        <taxon>Eukaryota</taxon>
        <taxon>Metazoa</taxon>
        <taxon>Ecdysozoa</taxon>
        <taxon>Arthropoda</taxon>
        <taxon>Crustacea</taxon>
        <taxon>Multicrustacea</taxon>
        <taxon>Malacostraca</taxon>
        <taxon>Eumalacostraca</taxon>
        <taxon>Eucarida</taxon>
        <taxon>Decapoda</taxon>
        <taxon>Pleocyemata</taxon>
        <taxon>Caridea</taxon>
        <taxon>Atyoidea</taxon>
        <taxon>Atyidae</taxon>
        <taxon>Halocaridina</taxon>
    </lineage>
</organism>
<dbReference type="EMBL" id="JAXCGZ010005720">
    <property type="protein sequence ID" value="KAK7081032.1"/>
    <property type="molecule type" value="Genomic_DNA"/>
</dbReference>
<dbReference type="Proteomes" id="UP001381693">
    <property type="component" value="Unassembled WGS sequence"/>
</dbReference>
<gene>
    <name evidence="1" type="ORF">SK128_010688</name>
</gene>
<accession>A0AAN8XCY5</accession>
<reference evidence="1 2" key="1">
    <citation type="submission" date="2023-11" db="EMBL/GenBank/DDBJ databases">
        <title>Halocaridina rubra genome assembly.</title>
        <authorList>
            <person name="Smith C."/>
        </authorList>
    </citation>
    <scope>NUCLEOTIDE SEQUENCE [LARGE SCALE GENOMIC DNA]</scope>
    <source>
        <strain evidence="1">EP-1</strain>
        <tissue evidence="1">Whole</tissue>
    </source>
</reference>